<dbReference type="OrthoDB" id="5957942at2"/>
<evidence type="ECO:0000313" key="2">
    <source>
        <dbReference type="Proteomes" id="UP000241074"/>
    </source>
</evidence>
<reference evidence="1 2" key="2">
    <citation type="submission" date="2018-03" db="EMBL/GenBank/DDBJ databases">
        <authorList>
            <person name="Keele B.F."/>
        </authorList>
    </citation>
    <scope>NUCLEOTIDE SEQUENCE [LARGE SCALE GENOMIC DNA]</scope>
    <source>
        <strain evidence="1 2">D13</strain>
    </source>
</reference>
<gene>
    <name evidence="1" type="ORF">C7S18_23355</name>
</gene>
<accession>A0A2P1PYK7</accession>
<reference evidence="1 2" key="1">
    <citation type="submission" date="2018-03" db="EMBL/GenBank/DDBJ databases">
        <title>Ahniella affigens gen. nov., sp. nov., a gammaproteobacterium isolated from sandy soil near a stream.</title>
        <authorList>
            <person name="Ko Y."/>
            <person name="Kim J.-H."/>
        </authorList>
    </citation>
    <scope>NUCLEOTIDE SEQUENCE [LARGE SCALE GENOMIC DNA]</scope>
    <source>
        <strain evidence="1 2">D13</strain>
    </source>
</reference>
<protein>
    <submittedName>
        <fullName evidence="1">Uncharacterized protein</fullName>
    </submittedName>
</protein>
<dbReference type="Proteomes" id="UP000241074">
    <property type="component" value="Chromosome"/>
</dbReference>
<sequence>MQRWVKLPNGNVIDANRVMLITKPESYPKMDDDGNDGFEWAVTIGTGFSRDTQVMVTGTKDEIALVIKNLIGAGS</sequence>
<dbReference type="EMBL" id="CP027860">
    <property type="protein sequence ID" value="AVP99932.1"/>
    <property type="molecule type" value="Genomic_DNA"/>
</dbReference>
<dbReference type="RefSeq" id="WP_106893851.1">
    <property type="nucleotide sequence ID" value="NZ_CP027860.1"/>
</dbReference>
<evidence type="ECO:0000313" key="1">
    <source>
        <dbReference type="EMBL" id="AVP99932.1"/>
    </source>
</evidence>
<keyword evidence="2" id="KW-1185">Reference proteome</keyword>
<proteinExistence type="predicted"/>
<dbReference type="KEGG" id="xba:C7S18_23355"/>
<name>A0A2P1PYK7_9GAMM</name>
<dbReference type="AlphaFoldDB" id="A0A2P1PYK7"/>
<organism evidence="1 2">
    <name type="scientific">Ahniella affigens</name>
    <dbReference type="NCBI Taxonomy" id="2021234"/>
    <lineage>
        <taxon>Bacteria</taxon>
        <taxon>Pseudomonadati</taxon>
        <taxon>Pseudomonadota</taxon>
        <taxon>Gammaproteobacteria</taxon>
        <taxon>Lysobacterales</taxon>
        <taxon>Rhodanobacteraceae</taxon>
        <taxon>Ahniella</taxon>
    </lineage>
</organism>